<accession>A0A443K0B2</accession>
<evidence type="ECO:0000313" key="2">
    <source>
        <dbReference type="Proteomes" id="UP000284451"/>
    </source>
</evidence>
<organism evidence="1 2">
    <name type="scientific">Paenirhodobacter populi</name>
    <dbReference type="NCBI Taxonomy" id="2306993"/>
    <lineage>
        <taxon>Bacteria</taxon>
        <taxon>Pseudomonadati</taxon>
        <taxon>Pseudomonadota</taxon>
        <taxon>Alphaproteobacteria</taxon>
        <taxon>Rhodobacterales</taxon>
        <taxon>Rhodobacter group</taxon>
        <taxon>Paenirhodobacter</taxon>
    </lineage>
</organism>
<reference evidence="1 2" key="1">
    <citation type="submission" date="2019-01" db="EMBL/GenBank/DDBJ databases">
        <title>Sinorhodobacter populi sp. nov. isolated from the symptomatic bark tissue of Populus euramericana canker.</title>
        <authorList>
            <person name="Xu G."/>
        </authorList>
    </citation>
    <scope>NUCLEOTIDE SEQUENCE [LARGE SCALE GENOMIC DNA]</scope>
    <source>
        <strain evidence="1 2">07D10-4-3</strain>
    </source>
</reference>
<dbReference type="AlphaFoldDB" id="A0A443K0B2"/>
<dbReference type="EMBL" id="SAUY01000049">
    <property type="protein sequence ID" value="RWR26240.1"/>
    <property type="molecule type" value="Genomic_DNA"/>
</dbReference>
<evidence type="ECO:0000313" key="1">
    <source>
        <dbReference type="EMBL" id="RWR26240.1"/>
    </source>
</evidence>
<dbReference type="Proteomes" id="UP000284451">
    <property type="component" value="Unassembled WGS sequence"/>
</dbReference>
<name>A0A443K0B2_9RHOB</name>
<protein>
    <submittedName>
        <fullName evidence="1">Uncharacterized protein</fullName>
    </submittedName>
</protein>
<comment type="caution">
    <text evidence="1">The sequence shown here is derived from an EMBL/GenBank/DDBJ whole genome shotgun (WGS) entry which is preliminary data.</text>
</comment>
<sequence>MSPIPSKVLFTHILDNTMEGLIADPISGGNRNMAFWRKTSFPVARHDCPCATLYNEKLDLDPLSIAGRAA</sequence>
<gene>
    <name evidence="1" type="ORF">D2T29_20935</name>
</gene>
<proteinExistence type="predicted"/>
<reference evidence="1 2" key="2">
    <citation type="submission" date="2019-01" db="EMBL/GenBank/DDBJ databases">
        <authorList>
            <person name="Li Y."/>
        </authorList>
    </citation>
    <scope>NUCLEOTIDE SEQUENCE [LARGE SCALE GENOMIC DNA]</scope>
    <source>
        <strain evidence="1 2">07D10-4-3</strain>
    </source>
</reference>
<dbReference type="RefSeq" id="WP_128234009.1">
    <property type="nucleotide sequence ID" value="NZ_SAUY01000049.1"/>
</dbReference>